<dbReference type="Proteomes" id="UP000000305">
    <property type="component" value="Unassembled WGS sequence"/>
</dbReference>
<feature type="transmembrane region" description="Helical" evidence="1">
    <location>
        <begin position="45"/>
        <end position="75"/>
    </location>
</feature>
<organism evidence="3 4">
    <name type="scientific">Daphnia pulex</name>
    <name type="common">Water flea</name>
    <dbReference type="NCBI Taxonomy" id="6669"/>
    <lineage>
        <taxon>Eukaryota</taxon>
        <taxon>Metazoa</taxon>
        <taxon>Ecdysozoa</taxon>
        <taxon>Arthropoda</taxon>
        <taxon>Crustacea</taxon>
        <taxon>Branchiopoda</taxon>
        <taxon>Diplostraca</taxon>
        <taxon>Cladocera</taxon>
        <taxon>Anomopoda</taxon>
        <taxon>Daphniidae</taxon>
        <taxon>Daphnia</taxon>
    </lineage>
</organism>
<feature type="chain" id="PRO_5003236778" description="UPAR/Ly6 domain-containing protein" evidence="2">
    <location>
        <begin position="22"/>
        <end position="355"/>
    </location>
</feature>
<gene>
    <name evidence="3" type="ORF">DAPPUDRAFT_315280</name>
</gene>
<dbReference type="AlphaFoldDB" id="E9G9A3"/>
<keyword evidence="1" id="KW-0812">Transmembrane</keyword>
<sequence>MKFTLILVIISLSLIICSTDAKGFGYKRMKSPGRSMKVPKSRKGLGMGMGMGMGAGMGMGLGMGMGAALLIPVVIPMRHGYGRHRNSYRYGTQCYTCEGMDNDVCVVSPATISRRVSCPHNQYCSVLRREISFQSNGPVSQRLTESSASANMSALSNEAAVSVALNTTKMIGQQTSESTRVLISRGCKSPDVLQSHSMTSTRINGDSTKTYIQFCLTDLCNVGDGRLKCYDCEGAGPNHVCMVNPAEVAQVVTCEPNEYCNILRMTTINMSVSSNNTVVESTTVSISRGCKAAGVTDDDYDAEEGTSILSLSCSSDLCNYVDGADLAVISSAAGLNFDRFCLIVTSSLLILLLWQ</sequence>
<proteinExistence type="predicted"/>
<evidence type="ECO:0000256" key="1">
    <source>
        <dbReference type="SAM" id="Phobius"/>
    </source>
</evidence>
<keyword evidence="4" id="KW-1185">Reference proteome</keyword>
<evidence type="ECO:0000313" key="4">
    <source>
        <dbReference type="Proteomes" id="UP000000305"/>
    </source>
</evidence>
<keyword evidence="2" id="KW-0732">Signal</keyword>
<feature type="signal peptide" evidence="2">
    <location>
        <begin position="1"/>
        <end position="21"/>
    </location>
</feature>
<dbReference type="EMBL" id="GL732535">
    <property type="protein sequence ID" value="EFX84119.1"/>
    <property type="molecule type" value="Genomic_DNA"/>
</dbReference>
<protein>
    <recommendedName>
        <fullName evidence="5">UPAR/Ly6 domain-containing protein</fullName>
    </recommendedName>
</protein>
<dbReference type="OrthoDB" id="6359509at2759"/>
<dbReference type="InParanoid" id="E9G9A3"/>
<reference evidence="3 4" key="1">
    <citation type="journal article" date="2011" name="Science">
        <title>The ecoresponsive genome of Daphnia pulex.</title>
        <authorList>
            <person name="Colbourne J.K."/>
            <person name="Pfrender M.E."/>
            <person name="Gilbert D."/>
            <person name="Thomas W.K."/>
            <person name="Tucker A."/>
            <person name="Oakley T.H."/>
            <person name="Tokishita S."/>
            <person name="Aerts A."/>
            <person name="Arnold G.J."/>
            <person name="Basu M.K."/>
            <person name="Bauer D.J."/>
            <person name="Caceres C.E."/>
            <person name="Carmel L."/>
            <person name="Casola C."/>
            <person name="Choi J.H."/>
            <person name="Detter J.C."/>
            <person name="Dong Q."/>
            <person name="Dusheyko S."/>
            <person name="Eads B.D."/>
            <person name="Frohlich T."/>
            <person name="Geiler-Samerotte K.A."/>
            <person name="Gerlach D."/>
            <person name="Hatcher P."/>
            <person name="Jogdeo S."/>
            <person name="Krijgsveld J."/>
            <person name="Kriventseva E.V."/>
            <person name="Kultz D."/>
            <person name="Laforsch C."/>
            <person name="Lindquist E."/>
            <person name="Lopez J."/>
            <person name="Manak J.R."/>
            <person name="Muller J."/>
            <person name="Pangilinan J."/>
            <person name="Patwardhan R.P."/>
            <person name="Pitluck S."/>
            <person name="Pritham E.J."/>
            <person name="Rechtsteiner A."/>
            <person name="Rho M."/>
            <person name="Rogozin I.B."/>
            <person name="Sakarya O."/>
            <person name="Salamov A."/>
            <person name="Schaack S."/>
            <person name="Shapiro H."/>
            <person name="Shiga Y."/>
            <person name="Skalitzky C."/>
            <person name="Smith Z."/>
            <person name="Souvorov A."/>
            <person name="Sung W."/>
            <person name="Tang Z."/>
            <person name="Tsuchiya D."/>
            <person name="Tu H."/>
            <person name="Vos H."/>
            <person name="Wang M."/>
            <person name="Wolf Y.I."/>
            <person name="Yamagata H."/>
            <person name="Yamada T."/>
            <person name="Ye Y."/>
            <person name="Shaw J.R."/>
            <person name="Andrews J."/>
            <person name="Crease T.J."/>
            <person name="Tang H."/>
            <person name="Lucas S.M."/>
            <person name="Robertson H.M."/>
            <person name="Bork P."/>
            <person name="Koonin E.V."/>
            <person name="Zdobnov E.M."/>
            <person name="Grigoriev I.V."/>
            <person name="Lynch M."/>
            <person name="Boore J.L."/>
        </authorList>
    </citation>
    <scope>NUCLEOTIDE SEQUENCE [LARGE SCALE GENOMIC DNA]</scope>
</reference>
<evidence type="ECO:0000256" key="2">
    <source>
        <dbReference type="SAM" id="SignalP"/>
    </source>
</evidence>
<evidence type="ECO:0000313" key="3">
    <source>
        <dbReference type="EMBL" id="EFX84119.1"/>
    </source>
</evidence>
<name>E9G9A3_DAPPU</name>
<accession>E9G9A3</accession>
<dbReference type="KEGG" id="dpx:DAPPUDRAFT_315280"/>
<dbReference type="HOGENOM" id="CLU_781342_0_0_1"/>
<keyword evidence="1" id="KW-0472">Membrane</keyword>
<keyword evidence="1" id="KW-1133">Transmembrane helix</keyword>
<evidence type="ECO:0008006" key="5">
    <source>
        <dbReference type="Google" id="ProtNLM"/>
    </source>
</evidence>